<name>A0A7J9CZZ6_GOSGO</name>
<accession>A0A7J9CZZ6</accession>
<sequence>MESNSFLKRNRKGYLNPLRNPISKSDEWKGLKIQENPLLKHVSNMNEWRDLVRGDDQFPILKQLDQEIDSELDDDRLLRLNQFDQEIDSELLDLLFKYKLQILLEMVKLFINQ</sequence>
<dbReference type="EMBL" id="JABEZY010259433">
    <property type="protein sequence ID" value="MBA0754042.1"/>
    <property type="molecule type" value="Genomic_DNA"/>
</dbReference>
<dbReference type="Proteomes" id="UP000593579">
    <property type="component" value="Unassembled WGS sequence"/>
</dbReference>
<evidence type="ECO:0000313" key="1">
    <source>
        <dbReference type="EMBL" id="MBA0754042.1"/>
    </source>
</evidence>
<keyword evidence="2" id="KW-1185">Reference proteome</keyword>
<protein>
    <submittedName>
        <fullName evidence="1">Uncharacterized protein</fullName>
    </submittedName>
</protein>
<proteinExistence type="predicted"/>
<reference evidence="1 2" key="1">
    <citation type="journal article" date="2019" name="Genome Biol. Evol.">
        <title>Insights into the evolution of the New World diploid cottons (Gossypium, subgenus Houzingenia) based on genome sequencing.</title>
        <authorList>
            <person name="Grover C.E."/>
            <person name="Arick M.A. 2nd"/>
            <person name="Thrash A."/>
            <person name="Conover J.L."/>
            <person name="Sanders W.S."/>
            <person name="Peterson D.G."/>
            <person name="Frelichowski J.E."/>
            <person name="Scheffler J.A."/>
            <person name="Scheffler B.E."/>
            <person name="Wendel J.F."/>
        </authorList>
    </citation>
    <scope>NUCLEOTIDE SEQUENCE [LARGE SCALE GENOMIC DNA]</scope>
    <source>
        <strain evidence="1">5</strain>
        <tissue evidence="1">Leaf</tissue>
    </source>
</reference>
<gene>
    <name evidence="1" type="ORF">Gogos_021484</name>
</gene>
<comment type="caution">
    <text evidence="1">The sequence shown here is derived from an EMBL/GenBank/DDBJ whole genome shotgun (WGS) entry which is preliminary data.</text>
</comment>
<dbReference type="AlphaFoldDB" id="A0A7J9CZZ6"/>
<organism evidence="1 2">
    <name type="scientific">Gossypium gossypioides</name>
    <name type="common">Mexican cotton</name>
    <name type="synonym">Selera gossypioides</name>
    <dbReference type="NCBI Taxonomy" id="34282"/>
    <lineage>
        <taxon>Eukaryota</taxon>
        <taxon>Viridiplantae</taxon>
        <taxon>Streptophyta</taxon>
        <taxon>Embryophyta</taxon>
        <taxon>Tracheophyta</taxon>
        <taxon>Spermatophyta</taxon>
        <taxon>Magnoliopsida</taxon>
        <taxon>eudicotyledons</taxon>
        <taxon>Gunneridae</taxon>
        <taxon>Pentapetalae</taxon>
        <taxon>rosids</taxon>
        <taxon>malvids</taxon>
        <taxon>Malvales</taxon>
        <taxon>Malvaceae</taxon>
        <taxon>Malvoideae</taxon>
        <taxon>Gossypium</taxon>
    </lineage>
</organism>
<dbReference type="OrthoDB" id="1000866at2759"/>
<evidence type="ECO:0000313" key="2">
    <source>
        <dbReference type="Proteomes" id="UP000593579"/>
    </source>
</evidence>